<feature type="transmembrane region" description="Helical" evidence="1">
    <location>
        <begin position="78"/>
        <end position="99"/>
    </location>
</feature>
<organism evidence="2 3">
    <name type="scientific">Terrimonas ginsenosidimutans</name>
    <dbReference type="NCBI Taxonomy" id="2908004"/>
    <lineage>
        <taxon>Bacteria</taxon>
        <taxon>Pseudomonadati</taxon>
        <taxon>Bacteroidota</taxon>
        <taxon>Chitinophagia</taxon>
        <taxon>Chitinophagales</taxon>
        <taxon>Chitinophagaceae</taxon>
        <taxon>Terrimonas</taxon>
    </lineage>
</organism>
<keyword evidence="1" id="KW-0812">Transmembrane</keyword>
<dbReference type="RefSeq" id="WP_237871844.1">
    <property type="nucleotide sequence ID" value="NZ_JAKLTR010000006.1"/>
</dbReference>
<dbReference type="Proteomes" id="UP001165367">
    <property type="component" value="Unassembled WGS sequence"/>
</dbReference>
<keyword evidence="3" id="KW-1185">Reference proteome</keyword>
<sequence>MNIEEMKTAWGQYNRKLELSQQLNQQMIMGILKERSRSRVARIRKENFVQLGLMVVISAFLIALLIGNPFDFRYTLQYIPYGMLLTGVLLATGSVYRSLRQFDVNLNKENLGVFLKRTIEEYEKTRKRNGWFGMIIFFAGTLTIFSFLPHKLEHKDKWLALAETGINLGITLGIYFIAFRLGAFKDHKREGFESDLRELEELRASSSELERAV</sequence>
<evidence type="ECO:0000313" key="3">
    <source>
        <dbReference type="Proteomes" id="UP001165367"/>
    </source>
</evidence>
<feature type="transmembrane region" description="Helical" evidence="1">
    <location>
        <begin position="47"/>
        <end position="66"/>
    </location>
</feature>
<proteinExistence type="predicted"/>
<dbReference type="EMBL" id="JAKLTR010000006">
    <property type="protein sequence ID" value="MCG2614952.1"/>
    <property type="molecule type" value="Genomic_DNA"/>
</dbReference>
<evidence type="ECO:0000256" key="1">
    <source>
        <dbReference type="SAM" id="Phobius"/>
    </source>
</evidence>
<evidence type="ECO:0008006" key="4">
    <source>
        <dbReference type="Google" id="ProtNLM"/>
    </source>
</evidence>
<evidence type="ECO:0000313" key="2">
    <source>
        <dbReference type="EMBL" id="MCG2614952.1"/>
    </source>
</evidence>
<keyword evidence="1" id="KW-1133">Transmembrane helix</keyword>
<name>A0ABS9KRI3_9BACT</name>
<feature type="transmembrane region" description="Helical" evidence="1">
    <location>
        <begin position="158"/>
        <end position="179"/>
    </location>
</feature>
<keyword evidence="1" id="KW-0472">Membrane</keyword>
<reference evidence="2" key="1">
    <citation type="submission" date="2022-01" db="EMBL/GenBank/DDBJ databases">
        <authorList>
            <person name="Jo J.-H."/>
            <person name="Im W.-T."/>
        </authorList>
    </citation>
    <scope>NUCLEOTIDE SEQUENCE</scope>
    <source>
        <strain evidence="2">NA20</strain>
    </source>
</reference>
<gene>
    <name evidence="2" type="ORF">LZZ85_11695</name>
</gene>
<protein>
    <recommendedName>
        <fullName evidence="4">DUF4231 domain-containing protein</fullName>
    </recommendedName>
</protein>
<accession>A0ABS9KRI3</accession>
<feature type="transmembrane region" description="Helical" evidence="1">
    <location>
        <begin position="131"/>
        <end position="152"/>
    </location>
</feature>
<comment type="caution">
    <text evidence="2">The sequence shown here is derived from an EMBL/GenBank/DDBJ whole genome shotgun (WGS) entry which is preliminary data.</text>
</comment>